<dbReference type="Proteomes" id="UP001353858">
    <property type="component" value="Unassembled WGS sequence"/>
</dbReference>
<comment type="caution">
    <text evidence="1">The sequence shown here is derived from an EMBL/GenBank/DDBJ whole genome shotgun (WGS) entry which is preliminary data.</text>
</comment>
<evidence type="ECO:0000313" key="2">
    <source>
        <dbReference type="Proteomes" id="UP001353858"/>
    </source>
</evidence>
<organism evidence="1 2">
    <name type="scientific">Aquatica leii</name>
    <dbReference type="NCBI Taxonomy" id="1421715"/>
    <lineage>
        <taxon>Eukaryota</taxon>
        <taxon>Metazoa</taxon>
        <taxon>Ecdysozoa</taxon>
        <taxon>Arthropoda</taxon>
        <taxon>Hexapoda</taxon>
        <taxon>Insecta</taxon>
        <taxon>Pterygota</taxon>
        <taxon>Neoptera</taxon>
        <taxon>Endopterygota</taxon>
        <taxon>Coleoptera</taxon>
        <taxon>Polyphaga</taxon>
        <taxon>Elateriformia</taxon>
        <taxon>Elateroidea</taxon>
        <taxon>Lampyridae</taxon>
        <taxon>Luciolinae</taxon>
        <taxon>Aquatica</taxon>
    </lineage>
</organism>
<keyword evidence="2" id="KW-1185">Reference proteome</keyword>
<protein>
    <submittedName>
        <fullName evidence="1">Uncharacterized protein</fullName>
    </submittedName>
</protein>
<accession>A0AAN7PCZ1</accession>
<gene>
    <name evidence="1" type="ORF">RN001_005627</name>
</gene>
<sequence length="138" mass="16006">MLLPGRDMCKFVDVNLSESSGYNKTESEFQLYIMWQSLNTLFEIREYIEDKLNFRTGSDIKNAPYHVFGEHNCSLTFCNQKESGEQNFIQDLEDCGILTEIRKTLQPLIMKADRLAFNKTTNQAERFMSLVTKIVGCK</sequence>
<proteinExistence type="predicted"/>
<dbReference type="EMBL" id="JARPUR010000002">
    <property type="protein sequence ID" value="KAK4882308.1"/>
    <property type="molecule type" value="Genomic_DNA"/>
</dbReference>
<dbReference type="AlphaFoldDB" id="A0AAN7PCZ1"/>
<reference evidence="2" key="1">
    <citation type="submission" date="2023-01" db="EMBL/GenBank/DDBJ databases">
        <title>Key to firefly adult light organ development and bioluminescence: homeobox transcription factors regulate luciferase expression and transportation to peroxisome.</title>
        <authorList>
            <person name="Fu X."/>
        </authorList>
    </citation>
    <scope>NUCLEOTIDE SEQUENCE [LARGE SCALE GENOMIC DNA]</scope>
</reference>
<name>A0AAN7PCZ1_9COLE</name>
<evidence type="ECO:0000313" key="1">
    <source>
        <dbReference type="EMBL" id="KAK4882308.1"/>
    </source>
</evidence>